<keyword evidence="10" id="KW-1185">Reference proteome</keyword>
<dbReference type="FunFam" id="2.170.150.80:FF:000002">
    <property type="entry name" value="Nac domain-containing protein 86"/>
    <property type="match status" value="1"/>
</dbReference>
<dbReference type="GO" id="GO:0003677">
    <property type="term" value="F:DNA binding"/>
    <property type="evidence" value="ECO:0007669"/>
    <property type="project" value="UniProtKB-KW"/>
</dbReference>
<feature type="domain" description="NAC" evidence="8">
    <location>
        <begin position="6"/>
        <end position="156"/>
    </location>
</feature>
<evidence type="ECO:0000256" key="7">
    <source>
        <dbReference type="SAM" id="Phobius"/>
    </source>
</evidence>
<dbReference type="SUPFAM" id="SSF101941">
    <property type="entry name" value="NAC domain"/>
    <property type="match status" value="1"/>
</dbReference>
<dbReference type="GO" id="GO:0005634">
    <property type="term" value="C:nucleus"/>
    <property type="evidence" value="ECO:0007669"/>
    <property type="project" value="UniProtKB-SubCell"/>
</dbReference>
<protein>
    <recommendedName>
        <fullName evidence="8">NAC domain-containing protein</fullName>
    </recommendedName>
</protein>
<dbReference type="PROSITE" id="PS51005">
    <property type="entry name" value="NAC"/>
    <property type="match status" value="1"/>
</dbReference>
<dbReference type="InterPro" id="IPR003441">
    <property type="entry name" value="NAC-dom"/>
</dbReference>
<comment type="subcellular location">
    <subcellularLocation>
        <location evidence="1">Nucleus</location>
    </subcellularLocation>
</comment>
<evidence type="ECO:0000256" key="6">
    <source>
        <dbReference type="SAM" id="MobiDB-lite"/>
    </source>
</evidence>
<keyword evidence="7" id="KW-0812">Transmembrane</keyword>
<comment type="caution">
    <text evidence="9">The sequence shown here is derived from an EMBL/GenBank/DDBJ whole genome shotgun (WGS) entry which is preliminary data.</text>
</comment>
<proteinExistence type="predicted"/>
<evidence type="ECO:0000313" key="9">
    <source>
        <dbReference type="EMBL" id="KAF3444255.1"/>
    </source>
</evidence>
<sequence>MAPVSLPPGFRFHPTDEELVAYYLKKKINGRKIDLEIIPEVDLYKCEPWDLPGKSLLPSKDLEWYFFSPRDRKYPNGSRTNRATKAGYWKATGKDRKVNSQTRSVGMKKTLVYYRGRAPHGARTDWVMHEYRLDERECETNSGLQDAYALCRVFKKSATGPKIGETYATTSTTTTNQHHHRHHLNSDHSSSIELYSDGRCDDFIESSSYQMQPDTCSPTMLINRSPLDHAHHLGNRSRDHHVRWSSHFPSEDPFNFNTNPSFPNCGSNISYPPSKVDIALECARLQHRLSLPPLEVEDFPQVGMSTLQSTGHENPNETDILQEILSVAHVSQELINQSNYGDSSSTAWGGNYGHQVADDFTFMIGKDSSTTTHYNNDHLNDEMDSMRYLAKSWTDPDKRTIEITDLEDEFKTERKIENLRWVGMSNEDGEKSFMEEHKIIPFDNISNFRREEHEEVQGESSAGHHSNSKEFNDTETNDFSLEFINGDPDENFIDDSNMNDYSSSPSFEVVEEIKVNHGLFVSTCQVAETFIHQLKPSQTVKVHLNPVFANNFLVEKKDDTLISSQSSTSEGSFSIQVTNKTVKKWWKIASTIICSLALVLMHYICFGEHLDRNEKLKGWNGMQGCNRSSEDKVSVLNIRGGGNKNGFVVFLKKIGIFLTVSLALCTMWANHNIITF</sequence>
<dbReference type="Proteomes" id="UP000796880">
    <property type="component" value="Unassembled WGS sequence"/>
</dbReference>
<name>A0A8K0H299_9ROSA</name>
<evidence type="ECO:0000313" key="10">
    <source>
        <dbReference type="Proteomes" id="UP000796880"/>
    </source>
</evidence>
<dbReference type="Gene3D" id="2.170.150.80">
    <property type="entry name" value="NAC domain"/>
    <property type="match status" value="1"/>
</dbReference>
<dbReference type="PANTHER" id="PTHR31744">
    <property type="entry name" value="PROTEIN CUP-SHAPED COTYLEDON 2-RELATED"/>
    <property type="match status" value="1"/>
</dbReference>
<feature type="region of interest" description="Disordered" evidence="6">
    <location>
        <begin position="451"/>
        <end position="472"/>
    </location>
</feature>
<dbReference type="EMBL" id="VOIH02000006">
    <property type="protein sequence ID" value="KAF3444255.1"/>
    <property type="molecule type" value="Genomic_DNA"/>
</dbReference>
<keyword evidence="7" id="KW-1133">Transmembrane helix</keyword>
<evidence type="ECO:0000256" key="2">
    <source>
        <dbReference type="ARBA" id="ARBA00023015"/>
    </source>
</evidence>
<reference evidence="9" key="1">
    <citation type="submission" date="2020-03" db="EMBL/GenBank/DDBJ databases">
        <title>A high-quality chromosome-level genome assembly of a woody plant with both climbing and erect habits, Rhamnella rubrinervis.</title>
        <authorList>
            <person name="Lu Z."/>
            <person name="Yang Y."/>
            <person name="Zhu X."/>
            <person name="Sun Y."/>
        </authorList>
    </citation>
    <scope>NUCLEOTIDE SEQUENCE</scope>
    <source>
        <strain evidence="9">BYM</strain>
        <tissue evidence="9">Leaf</tissue>
    </source>
</reference>
<keyword evidence="2" id="KW-0805">Transcription regulation</keyword>
<dbReference type="OrthoDB" id="1860415at2759"/>
<dbReference type="GO" id="GO:0006355">
    <property type="term" value="P:regulation of DNA-templated transcription"/>
    <property type="evidence" value="ECO:0007669"/>
    <property type="project" value="InterPro"/>
</dbReference>
<evidence type="ECO:0000256" key="5">
    <source>
        <dbReference type="ARBA" id="ARBA00023242"/>
    </source>
</evidence>
<keyword evidence="4" id="KW-0804">Transcription</keyword>
<feature type="transmembrane region" description="Helical" evidence="7">
    <location>
        <begin position="585"/>
        <end position="606"/>
    </location>
</feature>
<evidence type="ECO:0000256" key="3">
    <source>
        <dbReference type="ARBA" id="ARBA00023125"/>
    </source>
</evidence>
<organism evidence="9 10">
    <name type="scientific">Rhamnella rubrinervis</name>
    <dbReference type="NCBI Taxonomy" id="2594499"/>
    <lineage>
        <taxon>Eukaryota</taxon>
        <taxon>Viridiplantae</taxon>
        <taxon>Streptophyta</taxon>
        <taxon>Embryophyta</taxon>
        <taxon>Tracheophyta</taxon>
        <taxon>Spermatophyta</taxon>
        <taxon>Magnoliopsida</taxon>
        <taxon>eudicotyledons</taxon>
        <taxon>Gunneridae</taxon>
        <taxon>Pentapetalae</taxon>
        <taxon>rosids</taxon>
        <taxon>fabids</taxon>
        <taxon>Rosales</taxon>
        <taxon>Rhamnaceae</taxon>
        <taxon>rhamnoid group</taxon>
        <taxon>Rhamneae</taxon>
        <taxon>Rhamnella</taxon>
    </lineage>
</organism>
<accession>A0A8K0H299</accession>
<evidence type="ECO:0000259" key="8">
    <source>
        <dbReference type="PROSITE" id="PS51005"/>
    </source>
</evidence>
<dbReference type="Pfam" id="PF02365">
    <property type="entry name" value="NAM"/>
    <property type="match status" value="1"/>
</dbReference>
<feature type="transmembrane region" description="Helical" evidence="7">
    <location>
        <begin position="654"/>
        <end position="674"/>
    </location>
</feature>
<dbReference type="AlphaFoldDB" id="A0A8K0H299"/>
<dbReference type="InterPro" id="IPR036093">
    <property type="entry name" value="NAC_dom_sf"/>
</dbReference>
<keyword evidence="7" id="KW-0472">Membrane</keyword>
<gene>
    <name evidence="9" type="ORF">FNV43_RR13945</name>
</gene>
<evidence type="ECO:0000256" key="4">
    <source>
        <dbReference type="ARBA" id="ARBA00023163"/>
    </source>
</evidence>
<dbReference type="PANTHER" id="PTHR31744:SF210">
    <property type="entry name" value="NAC DOMAIN-CONTAINING PROTEIN 86-LIKE"/>
    <property type="match status" value="1"/>
</dbReference>
<keyword evidence="3" id="KW-0238">DNA-binding</keyword>
<keyword evidence="5" id="KW-0539">Nucleus</keyword>
<evidence type="ECO:0000256" key="1">
    <source>
        <dbReference type="ARBA" id="ARBA00004123"/>
    </source>
</evidence>